<dbReference type="EMBL" id="CAJOBJ010340773">
    <property type="protein sequence ID" value="CAF5194748.1"/>
    <property type="molecule type" value="Genomic_DNA"/>
</dbReference>
<dbReference type="AlphaFoldDB" id="A0A8S3IB44"/>
<feature type="non-terminal residue" evidence="2">
    <location>
        <position position="1"/>
    </location>
</feature>
<reference evidence="2" key="1">
    <citation type="submission" date="2021-02" db="EMBL/GenBank/DDBJ databases">
        <authorList>
            <person name="Nowell W R."/>
        </authorList>
    </citation>
    <scope>NUCLEOTIDE SEQUENCE</scope>
</reference>
<name>A0A8S3IB44_9BILA</name>
<gene>
    <name evidence="2" type="ORF">GIL414_LOCUS74397</name>
</gene>
<accession>A0A8S3IB44</accession>
<dbReference type="Proteomes" id="UP000681720">
    <property type="component" value="Unassembled WGS sequence"/>
</dbReference>
<evidence type="ECO:0000256" key="1">
    <source>
        <dbReference type="SAM" id="Coils"/>
    </source>
</evidence>
<organism evidence="2 3">
    <name type="scientific">Rotaria magnacalcarata</name>
    <dbReference type="NCBI Taxonomy" id="392030"/>
    <lineage>
        <taxon>Eukaryota</taxon>
        <taxon>Metazoa</taxon>
        <taxon>Spiralia</taxon>
        <taxon>Gnathifera</taxon>
        <taxon>Rotifera</taxon>
        <taxon>Eurotatoria</taxon>
        <taxon>Bdelloidea</taxon>
        <taxon>Philodinida</taxon>
        <taxon>Philodinidae</taxon>
        <taxon>Rotaria</taxon>
    </lineage>
</organism>
<feature type="coiled-coil region" evidence="1">
    <location>
        <begin position="6"/>
        <end position="40"/>
    </location>
</feature>
<sequence length="90" mass="11174">MKSPFREQTDRDRREAQIRTEQLQNEIERLKNELTHKKEVIYEKDKLIQDAQYKSREILLERQTVEDRISNEYKRLHELVDKNRFLEDEV</sequence>
<comment type="caution">
    <text evidence="2">The sequence shown here is derived from an EMBL/GenBank/DDBJ whole genome shotgun (WGS) entry which is preliminary data.</text>
</comment>
<proteinExistence type="predicted"/>
<evidence type="ECO:0000313" key="3">
    <source>
        <dbReference type="Proteomes" id="UP000681720"/>
    </source>
</evidence>
<protein>
    <submittedName>
        <fullName evidence="2">Uncharacterized protein</fullName>
    </submittedName>
</protein>
<evidence type="ECO:0000313" key="2">
    <source>
        <dbReference type="EMBL" id="CAF5194748.1"/>
    </source>
</evidence>
<keyword evidence="1" id="KW-0175">Coiled coil</keyword>